<feature type="signal peptide" evidence="2">
    <location>
        <begin position="1"/>
        <end position="22"/>
    </location>
</feature>
<organism evidence="3 4">
    <name type="scientific">Pseudomonas putida</name>
    <name type="common">Arthrobacter siderocapsulatus</name>
    <dbReference type="NCBI Taxonomy" id="303"/>
    <lineage>
        <taxon>Bacteria</taxon>
        <taxon>Pseudomonadati</taxon>
        <taxon>Pseudomonadota</taxon>
        <taxon>Gammaproteobacteria</taxon>
        <taxon>Pseudomonadales</taxon>
        <taxon>Pseudomonadaceae</taxon>
        <taxon>Pseudomonas</taxon>
    </lineage>
</organism>
<feature type="transmembrane region" description="Helical" evidence="1">
    <location>
        <begin position="32"/>
        <end position="53"/>
    </location>
</feature>
<feature type="chain" id="PRO_5013244878" evidence="2">
    <location>
        <begin position="23"/>
        <end position="58"/>
    </location>
</feature>
<dbReference type="RefSeq" id="WP_075045301.1">
    <property type="nucleotide sequence ID" value="NZ_CP018743.1"/>
</dbReference>
<keyword evidence="1" id="KW-0812">Transmembrane</keyword>
<gene>
    <name evidence="3" type="ORF">BL240_14610</name>
</gene>
<dbReference type="EMBL" id="CP018743">
    <property type="protein sequence ID" value="APO82616.1"/>
    <property type="molecule type" value="Genomic_DNA"/>
</dbReference>
<dbReference type="Proteomes" id="UP000185146">
    <property type="component" value="Chromosome"/>
</dbReference>
<evidence type="ECO:0000313" key="3">
    <source>
        <dbReference type="EMBL" id="APO82616.1"/>
    </source>
</evidence>
<protein>
    <submittedName>
        <fullName evidence="3">Uncharacterized protein</fullName>
    </submittedName>
</protein>
<name>A0A1L5PRE2_PSEPU</name>
<dbReference type="AlphaFoldDB" id="A0A1L5PRE2"/>
<accession>A0A1L5PRE2</accession>
<keyword evidence="2" id="KW-0732">Signal</keyword>
<evidence type="ECO:0000313" key="4">
    <source>
        <dbReference type="Proteomes" id="UP000185146"/>
    </source>
</evidence>
<keyword evidence="1" id="KW-1133">Transmembrane helix</keyword>
<reference evidence="3 4" key="1">
    <citation type="submission" date="2016-12" db="EMBL/GenBank/DDBJ databases">
        <title>Draft Genome Sequence of Mercury Resistant Pseudomonas DRA525.</title>
        <authorList>
            <person name="Drace K.M."/>
        </authorList>
    </citation>
    <scope>NUCLEOTIDE SEQUENCE [LARGE SCALE GENOMIC DNA]</scope>
    <source>
        <strain evidence="3 4">DRA525</strain>
    </source>
</reference>
<evidence type="ECO:0000256" key="2">
    <source>
        <dbReference type="SAM" id="SignalP"/>
    </source>
</evidence>
<dbReference type="NCBIfam" id="NF046088">
    <property type="entry name" value="anchor_EppA"/>
    <property type="match status" value="1"/>
</dbReference>
<evidence type="ECO:0000256" key="1">
    <source>
        <dbReference type="SAM" id="Phobius"/>
    </source>
</evidence>
<proteinExistence type="predicted"/>
<keyword evidence="1" id="KW-0472">Membrane</keyword>
<sequence>MRTALIIKSMSLLALMSGAARAADMYINQNSIIPVSTAGWFFAFAVVGFVAVANRKQI</sequence>